<dbReference type="FunFam" id="3.30.70.270:FF:000001">
    <property type="entry name" value="Diguanylate cyclase domain protein"/>
    <property type="match status" value="1"/>
</dbReference>
<protein>
    <submittedName>
        <fullName evidence="3">Diguanylate cyclase (GGDEF) domain-containing protein</fullName>
    </submittedName>
</protein>
<dbReference type="SUPFAM" id="SSF55073">
    <property type="entry name" value="Nucleotide cyclase"/>
    <property type="match status" value="1"/>
</dbReference>
<dbReference type="InterPro" id="IPR029787">
    <property type="entry name" value="Nucleotide_cyclase"/>
</dbReference>
<dbReference type="PROSITE" id="PS50887">
    <property type="entry name" value="GGDEF"/>
    <property type="match status" value="1"/>
</dbReference>
<dbReference type="GO" id="GO:0003824">
    <property type="term" value="F:catalytic activity"/>
    <property type="evidence" value="ECO:0007669"/>
    <property type="project" value="UniProtKB-ARBA"/>
</dbReference>
<evidence type="ECO:0000313" key="4">
    <source>
        <dbReference type="Proteomes" id="UP000199328"/>
    </source>
</evidence>
<feature type="compositionally biased region" description="Basic and acidic residues" evidence="1">
    <location>
        <begin position="337"/>
        <end position="351"/>
    </location>
</feature>
<gene>
    <name evidence="3" type="ORF">SAMN05216257_103214</name>
</gene>
<sequence>MPPSDCLQIDRARLDQLMPMHLVVAPCGSIRHMAPTIRRILGPPDPARTRIFDLFEIRRPREARCTGDLRRLAGVTLGLRLKERPGTTFKGLAVPVGPGARGDLLVNLGFGISAVDAVGHYRLTASDFAPTDATVELLYLAEANRAVLTESRNLNRRLQGAMIAAEEQAFTDTLTGLKNRRAMEHILTRLAGAEADFALMLVDLDFFKQVNDGFGHAAGDHVLQSVARTLISATRAQDAVVRAGGDEFVLIFPGLTDRERLARIAGRIIEGLEKPIAVERTTCRISASIGIVTTAGYGHPDPEAMLRDADAALYASKHAGRARFAFGGPDAAQTREAAGEERATHAGDNARADQAAPGRRA</sequence>
<feature type="region of interest" description="Disordered" evidence="1">
    <location>
        <begin position="325"/>
        <end position="361"/>
    </location>
</feature>
<reference evidence="4" key="1">
    <citation type="submission" date="2016-10" db="EMBL/GenBank/DDBJ databases">
        <authorList>
            <person name="Varghese N."/>
            <person name="Submissions S."/>
        </authorList>
    </citation>
    <scope>NUCLEOTIDE SEQUENCE [LARGE SCALE GENOMIC DNA]</scope>
    <source>
        <strain evidence="4">CGMCC 1.10789</strain>
    </source>
</reference>
<feature type="domain" description="GGDEF" evidence="2">
    <location>
        <begin position="195"/>
        <end position="329"/>
    </location>
</feature>
<evidence type="ECO:0000259" key="2">
    <source>
        <dbReference type="PROSITE" id="PS50887"/>
    </source>
</evidence>
<dbReference type="PANTHER" id="PTHR46663:SF4">
    <property type="entry name" value="DIGUANYLATE CYCLASE DGCT-RELATED"/>
    <property type="match status" value="1"/>
</dbReference>
<dbReference type="Proteomes" id="UP000199328">
    <property type="component" value="Unassembled WGS sequence"/>
</dbReference>
<dbReference type="NCBIfam" id="TIGR00254">
    <property type="entry name" value="GGDEF"/>
    <property type="match status" value="1"/>
</dbReference>
<dbReference type="InterPro" id="IPR043128">
    <property type="entry name" value="Rev_trsase/Diguanyl_cyclase"/>
</dbReference>
<dbReference type="OrthoDB" id="9812260at2"/>
<dbReference type="STRING" id="990712.SAMN05216257_103214"/>
<dbReference type="EMBL" id="FNFV01000003">
    <property type="protein sequence ID" value="SDK54674.1"/>
    <property type="molecule type" value="Genomic_DNA"/>
</dbReference>
<evidence type="ECO:0000313" key="3">
    <source>
        <dbReference type="EMBL" id="SDK54674.1"/>
    </source>
</evidence>
<dbReference type="PANTHER" id="PTHR46663">
    <property type="entry name" value="DIGUANYLATE CYCLASE DGCT-RELATED"/>
    <property type="match status" value="1"/>
</dbReference>
<name>A0A1G9CTF2_9RHOB</name>
<dbReference type="AlphaFoldDB" id="A0A1G9CTF2"/>
<organism evidence="3 4">
    <name type="scientific">Meinhardsimonia xiamenensis</name>
    <dbReference type="NCBI Taxonomy" id="990712"/>
    <lineage>
        <taxon>Bacteria</taxon>
        <taxon>Pseudomonadati</taxon>
        <taxon>Pseudomonadota</taxon>
        <taxon>Alphaproteobacteria</taxon>
        <taxon>Rhodobacterales</taxon>
        <taxon>Paracoccaceae</taxon>
        <taxon>Meinhardsimonia</taxon>
    </lineage>
</organism>
<dbReference type="CDD" id="cd01949">
    <property type="entry name" value="GGDEF"/>
    <property type="match status" value="1"/>
</dbReference>
<dbReference type="SMART" id="SM00267">
    <property type="entry name" value="GGDEF"/>
    <property type="match status" value="1"/>
</dbReference>
<dbReference type="InterPro" id="IPR000160">
    <property type="entry name" value="GGDEF_dom"/>
</dbReference>
<proteinExistence type="predicted"/>
<dbReference type="Pfam" id="PF00990">
    <property type="entry name" value="GGDEF"/>
    <property type="match status" value="1"/>
</dbReference>
<dbReference type="InterPro" id="IPR052163">
    <property type="entry name" value="DGC-Regulatory_Protein"/>
</dbReference>
<dbReference type="Gene3D" id="3.30.70.270">
    <property type="match status" value="1"/>
</dbReference>
<keyword evidence="4" id="KW-1185">Reference proteome</keyword>
<evidence type="ECO:0000256" key="1">
    <source>
        <dbReference type="SAM" id="MobiDB-lite"/>
    </source>
</evidence>
<accession>A0A1G9CTF2</accession>